<gene>
    <name evidence="2" type="ORF">HKI87_02g17560</name>
</gene>
<proteinExistence type="predicted"/>
<reference evidence="2 3" key="1">
    <citation type="submission" date="2024-03" db="EMBL/GenBank/DDBJ databases">
        <title>Complete genome sequence of the green alga Chloropicon roscoffensis RCC1871.</title>
        <authorList>
            <person name="Lemieux C."/>
            <person name="Pombert J.-F."/>
            <person name="Otis C."/>
            <person name="Turmel M."/>
        </authorList>
    </citation>
    <scope>NUCLEOTIDE SEQUENCE [LARGE SCALE GENOMIC DNA]</scope>
    <source>
        <strain evidence="2 3">RCC1871</strain>
    </source>
</reference>
<evidence type="ECO:0000256" key="1">
    <source>
        <dbReference type="SAM" id="MobiDB-lite"/>
    </source>
</evidence>
<feature type="compositionally biased region" description="Low complexity" evidence="1">
    <location>
        <begin position="1"/>
        <end position="15"/>
    </location>
</feature>
<feature type="region of interest" description="Disordered" evidence="1">
    <location>
        <begin position="1"/>
        <end position="53"/>
    </location>
</feature>
<keyword evidence="3" id="KW-1185">Reference proteome</keyword>
<dbReference type="EMBL" id="CP151502">
    <property type="protein sequence ID" value="WZN60227.1"/>
    <property type="molecule type" value="Genomic_DNA"/>
</dbReference>
<dbReference type="AlphaFoldDB" id="A0AAX4P2T5"/>
<evidence type="ECO:0000313" key="3">
    <source>
        <dbReference type="Proteomes" id="UP001472866"/>
    </source>
</evidence>
<dbReference type="Proteomes" id="UP001472866">
    <property type="component" value="Chromosome 02"/>
</dbReference>
<sequence length="106" mass="12176">MVGPALARRAAGARAPPGPSGCVPRRAAPRCRSSHDGKAPDSEPGKEWERNYERHVARKPEIFPLPRTEEERMRRSEALHEWHEHQYRMLELVSKLQTASLDRQED</sequence>
<organism evidence="2 3">
    <name type="scientific">Chloropicon roscoffensis</name>
    <dbReference type="NCBI Taxonomy" id="1461544"/>
    <lineage>
        <taxon>Eukaryota</taxon>
        <taxon>Viridiplantae</taxon>
        <taxon>Chlorophyta</taxon>
        <taxon>Chloropicophyceae</taxon>
        <taxon>Chloropicales</taxon>
        <taxon>Chloropicaceae</taxon>
        <taxon>Chloropicon</taxon>
    </lineage>
</organism>
<name>A0AAX4P2T5_9CHLO</name>
<accession>A0AAX4P2T5</accession>
<protein>
    <submittedName>
        <fullName evidence="2">Uncharacterized protein</fullName>
    </submittedName>
</protein>
<evidence type="ECO:0000313" key="2">
    <source>
        <dbReference type="EMBL" id="WZN60227.1"/>
    </source>
</evidence>
<feature type="compositionally biased region" description="Basic and acidic residues" evidence="1">
    <location>
        <begin position="33"/>
        <end position="53"/>
    </location>
</feature>